<dbReference type="Gene3D" id="3.50.50.60">
    <property type="entry name" value="FAD/NAD(P)-binding domain"/>
    <property type="match status" value="2"/>
</dbReference>
<dbReference type="Pfam" id="PF01593">
    <property type="entry name" value="Amino_oxidase"/>
    <property type="match status" value="2"/>
</dbReference>
<keyword evidence="9" id="KW-1015">Disulfide bond</keyword>
<evidence type="ECO:0000256" key="8">
    <source>
        <dbReference type="ARBA" id="ARBA00023002"/>
    </source>
</evidence>
<protein>
    <recommendedName>
        <fullName evidence="4">L-amino-acid oxidase</fullName>
        <ecNumber evidence="4">1.4.3.2</ecNumber>
    </recommendedName>
</protein>
<evidence type="ECO:0000256" key="1">
    <source>
        <dbReference type="ARBA" id="ARBA00001974"/>
    </source>
</evidence>
<keyword evidence="5" id="KW-0964">Secreted</keyword>
<evidence type="ECO:0000256" key="7">
    <source>
        <dbReference type="ARBA" id="ARBA00022827"/>
    </source>
</evidence>
<evidence type="ECO:0000256" key="3">
    <source>
        <dbReference type="ARBA" id="ARBA00005465"/>
    </source>
</evidence>
<dbReference type="Gene3D" id="1.10.10.1620">
    <property type="match status" value="1"/>
</dbReference>
<keyword evidence="7" id="KW-0274">FAD</keyword>
<evidence type="ECO:0000313" key="13">
    <source>
        <dbReference type="Proteomes" id="UP000826234"/>
    </source>
</evidence>
<comment type="subcellular location">
    <subcellularLocation>
        <location evidence="2">Secreted</location>
    </subcellularLocation>
</comment>
<dbReference type="InterPro" id="IPR036188">
    <property type="entry name" value="FAD/NAD-bd_sf"/>
</dbReference>
<keyword evidence="10" id="KW-0325">Glycoprotein</keyword>
<evidence type="ECO:0000313" key="12">
    <source>
        <dbReference type="EMBL" id="KAH0630379.1"/>
    </source>
</evidence>
<dbReference type="SUPFAM" id="SSF51905">
    <property type="entry name" value="FAD/NAD(P)-binding domain"/>
    <property type="match status" value="1"/>
</dbReference>
<dbReference type="InterPro" id="IPR002937">
    <property type="entry name" value="Amino_oxidase"/>
</dbReference>
<evidence type="ECO:0000259" key="11">
    <source>
        <dbReference type="Pfam" id="PF01593"/>
    </source>
</evidence>
<gene>
    <name evidence="12" type="ORF">JD844_013349</name>
</gene>
<keyword evidence="6" id="KW-0285">Flavoprotein</keyword>
<evidence type="ECO:0000256" key="2">
    <source>
        <dbReference type="ARBA" id="ARBA00004613"/>
    </source>
</evidence>
<dbReference type="PANTHER" id="PTHR10742">
    <property type="entry name" value="FLAVIN MONOAMINE OXIDASE"/>
    <property type="match status" value="1"/>
</dbReference>
<evidence type="ECO:0000256" key="10">
    <source>
        <dbReference type="ARBA" id="ARBA00023180"/>
    </source>
</evidence>
<comment type="similarity">
    <text evidence="3">Belongs to the flavin monoamine oxidase family. FIG1 subfamily.</text>
</comment>
<sequence>MADLISGNATDDLEKCFEDPEYEKWLDIAKHGLGKTLKAKTVVVVGAGISGLTAAKLLKDAGYKVVILEASHRVGGRIKTHREEDWYMDIGPMRLPKAHRLQKTEYLIKEGNLSKEAVDMIGDLLNEDSGFHLSFLNTIMDYLAYSKDSFEEISGGFDQLPQRFFNEMAGIVHFNCTVEKIHRLGKKVRVFYSWPPKFVPSSIIADYVLITATAKATQLIKFVPPLSAPKARALRSLNYASATKIALVCKEKFWEKDGIQGGKSITDRPTRTIYYPNHDFPNGKGILLASYTWNGDADLYIPLSEQKCIEVVMEDLAEIHQVSKQYLQSVCDKHVIQRWALDQHSVGAFSALTPYQFTHYANALSQNEGSIYFAGEHIAHPHAWIDGAMKSAIKAASDIHRS</sequence>
<dbReference type="Gene3D" id="3.30.70.2100">
    <property type="match status" value="1"/>
</dbReference>
<dbReference type="EC" id="1.4.3.2" evidence="4"/>
<dbReference type="PANTHER" id="PTHR10742:SF355">
    <property type="entry name" value="AMINE OXIDASE"/>
    <property type="match status" value="1"/>
</dbReference>
<dbReference type="Gene3D" id="1.10.405.10">
    <property type="entry name" value="Guanine Nucleotide Dissociation Inhibitor, domain 1"/>
    <property type="match status" value="1"/>
</dbReference>
<evidence type="ECO:0000256" key="6">
    <source>
        <dbReference type="ARBA" id="ARBA00022630"/>
    </source>
</evidence>
<reference evidence="12 13" key="1">
    <citation type="journal article" date="2022" name="Gigascience">
        <title>A chromosome-level genome assembly and annotation of the desert horned lizard, Phrynosoma platyrhinos, provides insight into chromosomal rearrangements among reptiles.</title>
        <authorList>
            <person name="Koochekian N."/>
            <person name="Ascanio A."/>
            <person name="Farleigh K."/>
            <person name="Card D.C."/>
            <person name="Schield D.R."/>
            <person name="Castoe T.A."/>
            <person name="Jezkova T."/>
        </authorList>
    </citation>
    <scope>NUCLEOTIDE SEQUENCE [LARGE SCALE GENOMIC DNA]</scope>
    <source>
        <strain evidence="12">NK-2021</strain>
    </source>
</reference>
<feature type="domain" description="Amine oxidase" evidence="11">
    <location>
        <begin position="49"/>
        <end position="99"/>
    </location>
</feature>
<name>A0ABQ7TLJ2_PHRPL</name>
<evidence type="ECO:0000256" key="4">
    <source>
        <dbReference type="ARBA" id="ARBA00012806"/>
    </source>
</evidence>
<comment type="cofactor">
    <cofactor evidence="1">
        <name>FAD</name>
        <dbReference type="ChEBI" id="CHEBI:57692"/>
    </cofactor>
</comment>
<dbReference type="SUPFAM" id="SSF54373">
    <property type="entry name" value="FAD-linked reductases, C-terminal domain"/>
    <property type="match status" value="1"/>
</dbReference>
<comment type="caution">
    <text evidence="12">The sequence shown here is derived from an EMBL/GenBank/DDBJ whole genome shotgun (WGS) entry which is preliminary data.</text>
</comment>
<accession>A0ABQ7TLJ2</accession>
<dbReference type="Proteomes" id="UP000826234">
    <property type="component" value="Unassembled WGS sequence"/>
</dbReference>
<dbReference type="EMBL" id="JAIPUX010000439">
    <property type="protein sequence ID" value="KAH0630379.1"/>
    <property type="molecule type" value="Genomic_DNA"/>
</dbReference>
<proteinExistence type="inferred from homology"/>
<evidence type="ECO:0000256" key="9">
    <source>
        <dbReference type="ARBA" id="ARBA00023157"/>
    </source>
</evidence>
<dbReference type="CDD" id="cd05191">
    <property type="entry name" value="NAD_bind_amino_acid_DH"/>
    <property type="match status" value="1"/>
</dbReference>
<organism evidence="12 13">
    <name type="scientific">Phrynosoma platyrhinos</name>
    <name type="common">Desert horned lizard</name>
    <dbReference type="NCBI Taxonomy" id="52577"/>
    <lineage>
        <taxon>Eukaryota</taxon>
        <taxon>Metazoa</taxon>
        <taxon>Chordata</taxon>
        <taxon>Craniata</taxon>
        <taxon>Vertebrata</taxon>
        <taxon>Euteleostomi</taxon>
        <taxon>Lepidosauria</taxon>
        <taxon>Squamata</taxon>
        <taxon>Bifurcata</taxon>
        <taxon>Unidentata</taxon>
        <taxon>Episquamata</taxon>
        <taxon>Toxicofera</taxon>
        <taxon>Iguania</taxon>
        <taxon>Phrynosomatidae</taxon>
        <taxon>Phrynosomatinae</taxon>
        <taxon>Phrynosoma</taxon>
    </lineage>
</organism>
<keyword evidence="13" id="KW-1185">Reference proteome</keyword>
<evidence type="ECO:0000256" key="5">
    <source>
        <dbReference type="ARBA" id="ARBA00022525"/>
    </source>
</evidence>
<keyword evidence="8" id="KW-0560">Oxidoreductase</keyword>
<feature type="domain" description="Amine oxidase" evidence="11">
    <location>
        <begin position="138"/>
        <end position="399"/>
    </location>
</feature>
<dbReference type="InterPro" id="IPR050281">
    <property type="entry name" value="Flavin_monoamine_oxidase"/>
</dbReference>